<dbReference type="SUPFAM" id="SSF48403">
    <property type="entry name" value="Ankyrin repeat"/>
    <property type="match status" value="1"/>
</dbReference>
<dbReference type="Pfam" id="PF12796">
    <property type="entry name" value="Ank_2"/>
    <property type="match status" value="1"/>
</dbReference>
<feature type="region of interest" description="Disordered" evidence="4">
    <location>
        <begin position="1"/>
        <end position="41"/>
    </location>
</feature>
<evidence type="ECO:0000256" key="2">
    <source>
        <dbReference type="ARBA" id="ARBA00023043"/>
    </source>
</evidence>
<dbReference type="PANTHER" id="PTHR24124">
    <property type="entry name" value="ANKYRIN REPEAT FAMILY A"/>
    <property type="match status" value="1"/>
</dbReference>
<keyword evidence="5" id="KW-1185">Reference proteome</keyword>
<dbReference type="PANTHER" id="PTHR24124:SF15">
    <property type="entry name" value="LP07441P"/>
    <property type="match status" value="1"/>
</dbReference>
<accession>A0A6P8Z3A9</accession>
<evidence type="ECO:0000256" key="1">
    <source>
        <dbReference type="ARBA" id="ARBA00022737"/>
    </source>
</evidence>
<evidence type="ECO:0000256" key="3">
    <source>
        <dbReference type="PROSITE-ProRule" id="PRU00023"/>
    </source>
</evidence>
<dbReference type="AlphaFoldDB" id="A0A6P8Z3A9"/>
<dbReference type="Pfam" id="PF00023">
    <property type="entry name" value="Ank"/>
    <property type="match status" value="1"/>
</dbReference>
<feature type="repeat" description="ANK" evidence="3">
    <location>
        <begin position="215"/>
        <end position="247"/>
    </location>
</feature>
<feature type="repeat" description="ANK" evidence="3">
    <location>
        <begin position="182"/>
        <end position="214"/>
    </location>
</feature>
<dbReference type="Proteomes" id="UP000515158">
    <property type="component" value="Unplaced"/>
</dbReference>
<keyword evidence="2 3" id="KW-0040">ANK repeat</keyword>
<name>A0A6P8Z3A9_THRPL</name>
<dbReference type="OrthoDB" id="10251692at2759"/>
<evidence type="ECO:0000256" key="4">
    <source>
        <dbReference type="SAM" id="MobiDB-lite"/>
    </source>
</evidence>
<dbReference type="PROSITE" id="PS50088">
    <property type="entry name" value="ANK_REPEAT"/>
    <property type="match status" value="3"/>
</dbReference>
<feature type="repeat" description="ANK" evidence="3">
    <location>
        <begin position="149"/>
        <end position="181"/>
    </location>
</feature>
<proteinExistence type="predicted"/>
<dbReference type="KEGG" id="tpal:117648553"/>
<dbReference type="InterPro" id="IPR002110">
    <property type="entry name" value="Ankyrin_rpt"/>
</dbReference>
<keyword evidence="1" id="KW-0677">Repeat</keyword>
<dbReference type="SMART" id="SM00248">
    <property type="entry name" value="ANK"/>
    <property type="match status" value="3"/>
</dbReference>
<organism evidence="6">
    <name type="scientific">Thrips palmi</name>
    <name type="common">Melon thrips</name>
    <dbReference type="NCBI Taxonomy" id="161013"/>
    <lineage>
        <taxon>Eukaryota</taxon>
        <taxon>Metazoa</taxon>
        <taxon>Ecdysozoa</taxon>
        <taxon>Arthropoda</taxon>
        <taxon>Hexapoda</taxon>
        <taxon>Insecta</taxon>
        <taxon>Pterygota</taxon>
        <taxon>Neoptera</taxon>
        <taxon>Paraneoptera</taxon>
        <taxon>Thysanoptera</taxon>
        <taxon>Terebrantia</taxon>
        <taxon>Thripoidea</taxon>
        <taxon>Thripidae</taxon>
        <taxon>Thrips</taxon>
    </lineage>
</organism>
<reference evidence="6" key="1">
    <citation type="submission" date="2025-08" db="UniProtKB">
        <authorList>
            <consortium name="RefSeq"/>
        </authorList>
    </citation>
    <scope>IDENTIFICATION</scope>
    <source>
        <tissue evidence="6">Total insect</tissue>
    </source>
</reference>
<evidence type="ECO:0000313" key="6">
    <source>
        <dbReference type="RefSeq" id="XP_034246968.1"/>
    </source>
</evidence>
<dbReference type="GO" id="GO:0010468">
    <property type="term" value="P:regulation of gene expression"/>
    <property type="evidence" value="ECO:0007669"/>
    <property type="project" value="TreeGrafter"/>
</dbReference>
<sequence>MDDQDDSSNEVDLAIGSRVCQVPKDNSEHGSSKVVPKTEPLCDSDYSSLVDVKPRPLPALRPEIPDLKNIHSSPAINWAGGNWQDSSRKSAFQPYRPTTLLTNLQRGNTQTQTPVIEKEEVSLHERAGQGEITEAELKQEGKIDSPDENGLTPLMWSAAYGQLSAVQLFLKHGARIDARGPEGETALLLASAAGHHDIVKLLLNGGASLNHCDDVGNTALMYAAHGDHPHCVNELLLRGADFTVSNESGDTAYTIVVRNNSQLAQAVIENHLLTLIG</sequence>
<dbReference type="GO" id="GO:0005634">
    <property type="term" value="C:nucleus"/>
    <property type="evidence" value="ECO:0007669"/>
    <property type="project" value="TreeGrafter"/>
</dbReference>
<protein>
    <submittedName>
        <fullName evidence="6">Ankyrin repeat family A protein 2</fullName>
    </submittedName>
</protein>
<dbReference type="InParanoid" id="A0A6P8Z3A9"/>
<dbReference type="GeneID" id="117648553"/>
<dbReference type="PROSITE" id="PS50297">
    <property type="entry name" value="ANK_REP_REGION"/>
    <property type="match status" value="3"/>
</dbReference>
<dbReference type="Gene3D" id="1.25.40.20">
    <property type="entry name" value="Ankyrin repeat-containing domain"/>
    <property type="match status" value="1"/>
</dbReference>
<gene>
    <name evidence="6" type="primary">LOC117648553</name>
</gene>
<dbReference type="InterPro" id="IPR036770">
    <property type="entry name" value="Ankyrin_rpt-contain_sf"/>
</dbReference>
<evidence type="ECO:0000313" key="5">
    <source>
        <dbReference type="Proteomes" id="UP000515158"/>
    </source>
</evidence>
<dbReference type="RefSeq" id="XP_034246968.1">
    <property type="nucleotide sequence ID" value="XM_034391077.1"/>
</dbReference>